<dbReference type="Proteomes" id="UP000199481">
    <property type="component" value="Unassembled WGS sequence"/>
</dbReference>
<keyword evidence="2" id="KW-1185">Reference proteome</keyword>
<evidence type="ECO:0000313" key="2">
    <source>
        <dbReference type="Proteomes" id="UP000199481"/>
    </source>
</evidence>
<dbReference type="EMBL" id="FNJW01000003">
    <property type="protein sequence ID" value="SDQ02565.1"/>
    <property type="molecule type" value="Genomic_DNA"/>
</dbReference>
<dbReference type="OrthoDB" id="2198991at2"/>
<dbReference type="RefSeq" id="WP_007723199.1">
    <property type="nucleotide sequence ID" value="NZ_CP084918.1"/>
</dbReference>
<reference evidence="2" key="1">
    <citation type="submission" date="2016-10" db="EMBL/GenBank/DDBJ databases">
        <authorList>
            <person name="Varghese N."/>
            <person name="Submissions S."/>
        </authorList>
    </citation>
    <scope>NUCLEOTIDE SEQUENCE [LARGE SCALE GENOMIC DNA]</scope>
    <source>
        <strain evidence="2">MPL-11</strain>
    </source>
</reference>
<evidence type="ECO:0000313" key="1">
    <source>
        <dbReference type="EMBL" id="SDQ02565.1"/>
    </source>
</evidence>
<evidence type="ECO:0008006" key="3">
    <source>
        <dbReference type="Google" id="ProtNLM"/>
    </source>
</evidence>
<gene>
    <name evidence="1" type="ORF">SAMN04487752_0076</name>
</gene>
<accession>A0A1H0XIA4</accession>
<organism evidence="1 2">
    <name type="scientific">Carnobacterium viridans</name>
    <dbReference type="NCBI Taxonomy" id="174587"/>
    <lineage>
        <taxon>Bacteria</taxon>
        <taxon>Bacillati</taxon>
        <taxon>Bacillota</taxon>
        <taxon>Bacilli</taxon>
        <taxon>Lactobacillales</taxon>
        <taxon>Carnobacteriaceae</taxon>
        <taxon>Carnobacterium</taxon>
    </lineage>
</organism>
<dbReference type="AlphaFoldDB" id="A0A1H0XIA4"/>
<name>A0A1H0XIA4_9LACT</name>
<sequence length="222" mass="26115">MFPFKTNQRKEPLDDYIFRYEPKELDTGKQTLQDMSLIQAQYQDFFITKTGYLVALIEGSGVNLDLLNEIEQEDVFDEFNAFLMSTIGEGDTGEVQQYLDMTTPVAFDEYVLYWKKRYLKVKEENPINQAKITLIASYVDYYQNLQLTNQMSTKKHLIVIRQKIKDKKQTSLELAATNLHEKVTQFIKTLENSLENYDMEARQLSSMECRKTLKHLMNFSNH</sequence>
<proteinExistence type="predicted"/>
<protein>
    <recommendedName>
        <fullName evidence="3">Conjugal transfer protein</fullName>
    </recommendedName>
</protein>
<dbReference type="NCBIfam" id="NF041427">
    <property type="entry name" value="TrsD"/>
    <property type="match status" value="1"/>
</dbReference>